<feature type="binding site" evidence="9">
    <location>
        <position position="153"/>
    </location>
    <ligand>
        <name>Mn(2+)</name>
        <dbReference type="ChEBI" id="CHEBI:29035"/>
    </ligand>
</feature>
<feature type="binding site" evidence="9">
    <location>
        <position position="155"/>
    </location>
    <ligand>
        <name>Mn(2+)</name>
        <dbReference type="ChEBI" id="CHEBI:29035"/>
    </ligand>
</feature>
<dbReference type="PANTHER" id="PTHR30525:SF0">
    <property type="entry name" value="1-DEOXY-D-XYLULOSE 5-PHOSPHATE REDUCTOISOMERASE, CHLOROPLASTIC"/>
    <property type="match status" value="1"/>
</dbReference>
<proteinExistence type="inferred from homology"/>
<comment type="pathway">
    <text evidence="1 9">Isoprenoid biosynthesis; isopentenyl diphosphate biosynthesis via DXP pathway; isopentenyl diphosphate from 1-deoxy-D-xylulose 5-phosphate: step 1/6.</text>
</comment>
<dbReference type="InterPro" id="IPR003821">
    <property type="entry name" value="DXP_reductoisomerase"/>
</dbReference>
<feature type="binding site" evidence="9">
    <location>
        <position position="129"/>
    </location>
    <ligand>
        <name>NADPH</name>
        <dbReference type="ChEBI" id="CHEBI:57783"/>
    </ligand>
</feature>
<feature type="binding site" evidence="9">
    <location>
        <position position="15"/>
    </location>
    <ligand>
        <name>NADPH</name>
        <dbReference type="ChEBI" id="CHEBI:57783"/>
    </ligand>
</feature>
<keyword evidence="4 9" id="KW-0521">NADP</keyword>
<feature type="binding site" evidence="9">
    <location>
        <position position="14"/>
    </location>
    <ligand>
        <name>NADPH</name>
        <dbReference type="ChEBI" id="CHEBI:57783"/>
    </ligand>
</feature>
<feature type="binding site" evidence="9">
    <location>
        <position position="127"/>
    </location>
    <ligand>
        <name>NADPH</name>
        <dbReference type="ChEBI" id="CHEBI:57783"/>
    </ligand>
</feature>
<keyword evidence="14" id="KW-1185">Reference proteome</keyword>
<dbReference type="InterPro" id="IPR013644">
    <property type="entry name" value="DXP_reductoisomerase_C"/>
</dbReference>
<dbReference type="Pfam" id="PF13288">
    <property type="entry name" value="DXPR_C"/>
    <property type="match status" value="1"/>
</dbReference>
<feature type="domain" description="1-deoxy-D-xylulose 5-phosphate reductoisomerase N-terminal" evidence="10">
    <location>
        <begin position="6"/>
        <end position="135"/>
    </location>
</feature>
<dbReference type="OrthoDB" id="9806546at2"/>
<feature type="binding site" evidence="9">
    <location>
        <position position="215"/>
    </location>
    <ligand>
        <name>1-deoxy-D-xylulose 5-phosphate</name>
        <dbReference type="ChEBI" id="CHEBI:57792"/>
    </ligand>
</feature>
<gene>
    <name evidence="9" type="primary">dxr</name>
    <name evidence="13" type="ordered locus">Nther_1435</name>
</gene>
<feature type="binding site" evidence="9">
    <location>
        <position position="221"/>
    </location>
    <ligand>
        <name>1-deoxy-D-xylulose 5-phosphate</name>
        <dbReference type="ChEBI" id="CHEBI:57792"/>
    </ligand>
</feature>
<comment type="similarity">
    <text evidence="2 9">Belongs to the DXR family.</text>
</comment>
<dbReference type="GO" id="GO:0030604">
    <property type="term" value="F:1-deoxy-D-xylulose-5-phosphate reductoisomerase activity"/>
    <property type="evidence" value="ECO:0007669"/>
    <property type="project" value="UniProtKB-UniRule"/>
</dbReference>
<evidence type="ECO:0000256" key="5">
    <source>
        <dbReference type="ARBA" id="ARBA00023002"/>
    </source>
</evidence>
<dbReference type="NCBIfam" id="NF009114">
    <property type="entry name" value="PRK12464.1"/>
    <property type="match status" value="1"/>
</dbReference>
<feature type="binding site" evidence="9">
    <location>
        <position position="179"/>
    </location>
    <ligand>
        <name>1-deoxy-D-xylulose 5-phosphate</name>
        <dbReference type="ChEBI" id="CHEBI:57792"/>
    </ligand>
</feature>
<dbReference type="AlphaFoldDB" id="B2A388"/>
<sequence>MFEKNISILGSTGSIGTQTLEIVENNPDKYNVVALTTNSNIDTLINQAKKFHPNLLVVNDSSLKDELWNKLKEENLNNIKIASGQEGMIQAGEMAEAELVVVSVVGFSGVIPTISALKADKDVALANKETLVAAGEQVMRLSHQSKGRLLPIDSEHSAIFQALMGEKNDSVNKLILTASGGPFFGKTKEELYNISPKDALKHPNWDMGNKISIDSATLMNKGLEVIEAHWLFNIPFEQIDVVIHPQSIVHSLVEFVDGAMKAELGLPDMRIPIQFALGYPQREANNFERLDLTDFDLTFKKPDTKTFPCLSLAYQAGKIGGSMPCVLNAANEQAVYQFLAKKITFLQIPELIEKVMEKHEVIKNPSIENLISVDNWARKATDENIT</sequence>
<name>B2A388_NATTJ</name>
<dbReference type="SUPFAM" id="SSF69055">
    <property type="entry name" value="1-deoxy-D-xylulose-5-phosphate reductoisomerase, C-terminal domain"/>
    <property type="match status" value="1"/>
</dbReference>
<dbReference type="GO" id="GO:0016853">
    <property type="term" value="F:isomerase activity"/>
    <property type="evidence" value="ECO:0007669"/>
    <property type="project" value="UniProtKB-KW"/>
</dbReference>
<comment type="catalytic activity">
    <reaction evidence="8">
        <text>2-C-methyl-D-erythritol 4-phosphate + NADP(+) = 1-deoxy-D-xylulose 5-phosphate + NADPH + H(+)</text>
        <dbReference type="Rhea" id="RHEA:13717"/>
        <dbReference type="ChEBI" id="CHEBI:15378"/>
        <dbReference type="ChEBI" id="CHEBI:57783"/>
        <dbReference type="ChEBI" id="CHEBI:57792"/>
        <dbReference type="ChEBI" id="CHEBI:58262"/>
        <dbReference type="ChEBI" id="CHEBI:58349"/>
        <dbReference type="EC" id="1.1.1.267"/>
    </reaction>
    <physiologicalReaction direction="right-to-left" evidence="8">
        <dbReference type="Rhea" id="RHEA:13719"/>
    </physiologicalReaction>
</comment>
<keyword evidence="6 9" id="KW-0464">Manganese</keyword>
<keyword evidence="9" id="KW-0460">Magnesium</keyword>
<keyword evidence="5 9" id="KW-0560">Oxidoreductase</keyword>
<feature type="binding site" evidence="9">
    <location>
        <position position="12"/>
    </location>
    <ligand>
        <name>NADPH</name>
        <dbReference type="ChEBI" id="CHEBI:57783"/>
    </ligand>
</feature>
<feature type="binding site" evidence="9">
    <location>
        <position position="224"/>
    </location>
    <ligand>
        <name>1-deoxy-D-xylulose 5-phosphate</name>
        <dbReference type="ChEBI" id="CHEBI:57792"/>
    </ligand>
</feature>
<dbReference type="GO" id="GO:0070402">
    <property type="term" value="F:NADPH binding"/>
    <property type="evidence" value="ECO:0007669"/>
    <property type="project" value="InterPro"/>
</dbReference>
<dbReference type="Gene3D" id="3.40.50.720">
    <property type="entry name" value="NAD(P)-binding Rossmann-like Domain"/>
    <property type="match status" value="1"/>
</dbReference>
<evidence type="ECO:0000256" key="2">
    <source>
        <dbReference type="ARBA" id="ARBA00006825"/>
    </source>
</evidence>
<dbReference type="InterPro" id="IPR013512">
    <property type="entry name" value="DXP_reductoisomerase_N"/>
</dbReference>
<feature type="binding site" evidence="9">
    <location>
        <position position="220"/>
    </location>
    <ligand>
        <name>1-deoxy-D-xylulose 5-phosphate</name>
        <dbReference type="ChEBI" id="CHEBI:57792"/>
    </ligand>
</feature>
<dbReference type="InterPro" id="IPR036291">
    <property type="entry name" value="NAD(P)-bd_dom_sf"/>
</dbReference>
<protein>
    <recommendedName>
        <fullName evidence="9">1-deoxy-D-xylulose 5-phosphate reductoisomerase</fullName>
        <shortName evidence="9">DXP reductoisomerase</shortName>
        <ecNumber evidence="9">1.1.1.267</ecNumber>
    </recommendedName>
    <alternativeName>
        <fullName evidence="9">1-deoxyxylulose-5-phosphate reductoisomerase</fullName>
    </alternativeName>
    <alternativeName>
        <fullName evidence="9">2-C-methyl-D-erythritol 4-phosphate synthase</fullName>
    </alternativeName>
</protein>
<dbReference type="GO" id="GO:0051484">
    <property type="term" value="P:isopentenyl diphosphate biosynthetic process, methylerythritol 4-phosphate pathway involved in terpenoid biosynthetic process"/>
    <property type="evidence" value="ECO:0007669"/>
    <property type="project" value="UniProtKB-ARBA"/>
</dbReference>
<evidence type="ECO:0000256" key="6">
    <source>
        <dbReference type="ARBA" id="ARBA00023211"/>
    </source>
</evidence>
<dbReference type="Pfam" id="PF08436">
    <property type="entry name" value="DXP_redisom_C"/>
    <property type="match status" value="1"/>
</dbReference>
<feature type="binding site" evidence="9">
    <location>
        <position position="40"/>
    </location>
    <ligand>
        <name>NADPH</name>
        <dbReference type="ChEBI" id="CHEBI:57783"/>
    </ligand>
</feature>
<evidence type="ECO:0000256" key="1">
    <source>
        <dbReference type="ARBA" id="ARBA00005094"/>
    </source>
</evidence>
<dbReference type="UniPathway" id="UPA00056">
    <property type="reaction ID" value="UER00092"/>
</dbReference>
<dbReference type="Pfam" id="PF02670">
    <property type="entry name" value="DXP_reductoisom"/>
    <property type="match status" value="1"/>
</dbReference>
<comment type="function">
    <text evidence="9">Catalyzes the NADPH-dependent rearrangement and reduction of 1-deoxy-D-xylulose-5-phosphate (DXP) to 2-C-methyl-D-erythritol 4-phosphate (MEP).</text>
</comment>
<dbReference type="EMBL" id="CP001034">
    <property type="protein sequence ID" value="ACB85018.1"/>
    <property type="molecule type" value="Genomic_DNA"/>
</dbReference>
<reference evidence="13 14" key="1">
    <citation type="submission" date="2008-04" db="EMBL/GenBank/DDBJ databases">
        <title>Complete sequence of chromosome of Natranaerobius thermophilus JW/NM-WN-LF.</title>
        <authorList>
            <consortium name="US DOE Joint Genome Institute"/>
            <person name="Copeland A."/>
            <person name="Lucas S."/>
            <person name="Lapidus A."/>
            <person name="Glavina del Rio T."/>
            <person name="Dalin E."/>
            <person name="Tice H."/>
            <person name="Bruce D."/>
            <person name="Goodwin L."/>
            <person name="Pitluck S."/>
            <person name="Chertkov O."/>
            <person name="Brettin T."/>
            <person name="Detter J.C."/>
            <person name="Han C."/>
            <person name="Kuske C.R."/>
            <person name="Schmutz J."/>
            <person name="Larimer F."/>
            <person name="Land M."/>
            <person name="Hauser L."/>
            <person name="Kyrpides N."/>
            <person name="Lykidis A."/>
            <person name="Mesbah N.M."/>
            <person name="Wiegel J."/>
        </authorList>
    </citation>
    <scope>NUCLEOTIDE SEQUENCE [LARGE SCALE GENOMIC DNA]</scope>
    <source>
        <strain evidence="14">ATCC BAA-1301 / DSM 18059 / JW/NM-WN-LF</strain>
    </source>
</reference>
<dbReference type="PIRSF" id="PIRSF006205">
    <property type="entry name" value="Dxp_reductismrs"/>
    <property type="match status" value="1"/>
</dbReference>
<evidence type="ECO:0000259" key="12">
    <source>
        <dbReference type="Pfam" id="PF13288"/>
    </source>
</evidence>
<dbReference type="Gene3D" id="1.10.1740.10">
    <property type="match status" value="1"/>
</dbReference>
<organism evidence="13 14">
    <name type="scientific">Natranaerobius thermophilus (strain ATCC BAA-1301 / DSM 18059 / JW/NM-WN-LF)</name>
    <dbReference type="NCBI Taxonomy" id="457570"/>
    <lineage>
        <taxon>Bacteria</taxon>
        <taxon>Bacillati</taxon>
        <taxon>Bacillota</taxon>
        <taxon>Clostridia</taxon>
        <taxon>Natranaerobiales</taxon>
        <taxon>Natranaerobiaceae</taxon>
        <taxon>Natranaerobius</taxon>
    </lineage>
</organism>
<dbReference type="SUPFAM" id="SSF51735">
    <property type="entry name" value="NAD(P)-binding Rossmann-fold domains"/>
    <property type="match status" value="1"/>
</dbReference>
<evidence type="ECO:0000259" key="10">
    <source>
        <dbReference type="Pfam" id="PF02670"/>
    </source>
</evidence>
<dbReference type="InterPro" id="IPR026877">
    <property type="entry name" value="DXPR_C"/>
</dbReference>
<dbReference type="RefSeq" id="WP_012447892.1">
    <property type="nucleotide sequence ID" value="NC_010718.1"/>
</dbReference>
<evidence type="ECO:0000313" key="13">
    <source>
        <dbReference type="EMBL" id="ACB85018.1"/>
    </source>
</evidence>
<evidence type="ECO:0000256" key="8">
    <source>
        <dbReference type="ARBA" id="ARBA00048543"/>
    </source>
</evidence>
<evidence type="ECO:0000256" key="4">
    <source>
        <dbReference type="ARBA" id="ARBA00022857"/>
    </source>
</evidence>
<comment type="caution">
    <text evidence="9">Lacks conserved residue(s) required for the propagation of feature annotation.</text>
</comment>
<dbReference type="Proteomes" id="UP000001683">
    <property type="component" value="Chromosome"/>
</dbReference>
<keyword evidence="3 9" id="KW-0479">Metal-binding</keyword>
<dbReference type="GO" id="GO:0030145">
    <property type="term" value="F:manganese ion binding"/>
    <property type="evidence" value="ECO:0007669"/>
    <property type="project" value="TreeGrafter"/>
</dbReference>
<dbReference type="InParanoid" id="B2A388"/>
<dbReference type="KEGG" id="nth:Nther_1435"/>
<dbReference type="PANTHER" id="PTHR30525">
    <property type="entry name" value="1-DEOXY-D-XYLULOSE 5-PHOSPHATE REDUCTOISOMERASE"/>
    <property type="match status" value="1"/>
</dbReference>
<feature type="binding site" evidence="9">
    <location>
        <position position="154"/>
    </location>
    <ligand>
        <name>1-deoxy-D-xylulose 5-phosphate</name>
        <dbReference type="ChEBI" id="CHEBI:57792"/>
    </ligand>
</feature>
<dbReference type="EC" id="1.1.1.267" evidence="9"/>
<keyword evidence="7 9" id="KW-0414">Isoprene biosynthesis</keyword>
<comment type="cofactor">
    <cofactor evidence="9">
        <name>Mg(2+)</name>
        <dbReference type="ChEBI" id="CHEBI:18420"/>
    </cofactor>
    <cofactor evidence="9">
        <name>Mn(2+)</name>
        <dbReference type="ChEBI" id="CHEBI:29035"/>
    </cofactor>
</comment>
<dbReference type="InterPro" id="IPR036169">
    <property type="entry name" value="DXPR_C_sf"/>
</dbReference>
<evidence type="ECO:0000313" key="14">
    <source>
        <dbReference type="Proteomes" id="UP000001683"/>
    </source>
</evidence>
<dbReference type="eggNOG" id="COG0743">
    <property type="taxonomic scope" value="Bacteria"/>
</dbReference>
<feature type="domain" description="DXP reductoisomerase C-terminal" evidence="12">
    <location>
        <begin position="264"/>
        <end position="379"/>
    </location>
</feature>
<evidence type="ECO:0000256" key="3">
    <source>
        <dbReference type="ARBA" id="ARBA00022723"/>
    </source>
</evidence>
<dbReference type="FunCoup" id="B2A388">
    <property type="interactions" value="433"/>
</dbReference>
<dbReference type="SUPFAM" id="SSF55347">
    <property type="entry name" value="Glyceraldehyde-3-phosphate dehydrogenase-like, C-terminal domain"/>
    <property type="match status" value="1"/>
</dbReference>
<evidence type="ECO:0000256" key="9">
    <source>
        <dbReference type="HAMAP-Rule" id="MF_00183"/>
    </source>
</evidence>
<dbReference type="NCBIfam" id="TIGR00243">
    <property type="entry name" value="Dxr"/>
    <property type="match status" value="1"/>
</dbReference>
<evidence type="ECO:0000259" key="11">
    <source>
        <dbReference type="Pfam" id="PF08436"/>
    </source>
</evidence>
<feature type="binding site" evidence="9">
    <location>
        <position position="155"/>
    </location>
    <ligand>
        <name>1-deoxy-D-xylulose 5-phosphate</name>
        <dbReference type="ChEBI" id="CHEBI:57792"/>
    </ligand>
</feature>
<dbReference type="HOGENOM" id="CLU_035714_4_0_9"/>
<dbReference type="STRING" id="457570.Nther_1435"/>
<evidence type="ECO:0000256" key="7">
    <source>
        <dbReference type="ARBA" id="ARBA00023229"/>
    </source>
</evidence>
<accession>B2A388</accession>
<reference evidence="13 14" key="2">
    <citation type="journal article" date="2011" name="J. Bacteriol.">
        <title>Complete genome sequence of the anaerobic, halophilic alkalithermophile Natranaerobius thermophilus JW/NM-WN-LF.</title>
        <authorList>
            <person name="Zhao B."/>
            <person name="Mesbah N.M."/>
            <person name="Dalin E."/>
            <person name="Goodwin L."/>
            <person name="Nolan M."/>
            <person name="Pitluck S."/>
            <person name="Chertkov O."/>
            <person name="Brettin T.S."/>
            <person name="Han J."/>
            <person name="Larimer F.W."/>
            <person name="Land M.L."/>
            <person name="Hauser L."/>
            <person name="Kyrpides N."/>
            <person name="Wiegel J."/>
        </authorList>
    </citation>
    <scope>NUCLEOTIDE SEQUENCE [LARGE SCALE GENOMIC DNA]</scope>
    <source>
        <strain evidence="14">ATCC BAA-1301 / DSM 18059 / JW/NM-WN-LF</strain>
    </source>
</reference>
<feature type="binding site" evidence="9">
    <location>
        <position position="208"/>
    </location>
    <ligand>
        <name>NADPH</name>
        <dbReference type="ChEBI" id="CHEBI:57783"/>
    </ligand>
</feature>
<keyword evidence="13" id="KW-0413">Isomerase</keyword>
<feature type="domain" description="1-deoxy-D-xylulose 5-phosphate reductoisomerase C-terminal" evidence="11">
    <location>
        <begin position="149"/>
        <end position="232"/>
    </location>
</feature>
<feature type="binding site" evidence="9">
    <location>
        <position position="202"/>
    </location>
    <ligand>
        <name>1-deoxy-D-xylulose 5-phosphate</name>
        <dbReference type="ChEBI" id="CHEBI:57792"/>
    </ligand>
</feature>
<dbReference type="FunFam" id="3.40.50.720:FF:000045">
    <property type="entry name" value="1-deoxy-D-xylulose 5-phosphate reductoisomerase"/>
    <property type="match status" value="1"/>
</dbReference>
<feature type="binding site" evidence="9">
    <location>
        <position position="128"/>
    </location>
    <ligand>
        <name>1-deoxy-D-xylulose 5-phosphate</name>
        <dbReference type="ChEBI" id="CHEBI:57792"/>
    </ligand>
</feature>
<dbReference type="HAMAP" id="MF_00183">
    <property type="entry name" value="DXP_reductoisom"/>
    <property type="match status" value="1"/>
</dbReference>
<feature type="binding site" evidence="9">
    <location>
        <position position="224"/>
    </location>
    <ligand>
        <name>Mn(2+)</name>
        <dbReference type="ChEBI" id="CHEBI:29035"/>
    </ligand>
</feature>
<feature type="binding site" evidence="9">
    <location>
        <position position="13"/>
    </location>
    <ligand>
        <name>NADPH</name>
        <dbReference type="ChEBI" id="CHEBI:57783"/>
    </ligand>
</feature>